<evidence type="ECO:0000256" key="1">
    <source>
        <dbReference type="SAM" id="Phobius"/>
    </source>
</evidence>
<reference evidence="2 3" key="1">
    <citation type="submission" date="2018-03" db="EMBL/GenBank/DDBJ databases">
        <title>Streptomyces dioscori sp. nov., a novel endophytic actinobacterium isolated from bulbil of Dioscorea bulbifera L.</title>
        <authorList>
            <person name="Zhikuan W."/>
        </authorList>
    </citation>
    <scope>NUCLEOTIDE SEQUENCE [LARGE SCALE GENOMIC DNA]</scope>
    <source>
        <strain evidence="2 3">A217</strain>
    </source>
</reference>
<keyword evidence="3" id="KW-1185">Reference proteome</keyword>
<organism evidence="2 3">
    <name type="scientific">Streptomyces dioscori</name>
    <dbReference type="NCBI Taxonomy" id="2109333"/>
    <lineage>
        <taxon>Bacteria</taxon>
        <taxon>Bacillati</taxon>
        <taxon>Actinomycetota</taxon>
        <taxon>Actinomycetes</taxon>
        <taxon>Kitasatosporales</taxon>
        <taxon>Streptomycetaceae</taxon>
        <taxon>Streptomyces</taxon>
        <taxon>Streptomyces aurantiacus group</taxon>
    </lineage>
</organism>
<dbReference type="Proteomes" id="UP000240429">
    <property type="component" value="Unassembled WGS sequence"/>
</dbReference>
<sequence length="193" mass="21194">MRRSRTVLDRTALAAVGLLFLLGGTWLALTRAPWATRLPSWWPDPGARAVLVDPAGLAELRSTDWWTPSVMAASIAMTALLALWCVRLLRGGARPSMPLPAPGGTLRTRALEDVVTRHAAGIGGVSRCRTRVLARHKQVQVRLHVRLQPDVAPAAVLPALAELAGRTESSLTPYRVRTRVRFSTRSHRRSHVR</sequence>
<feature type="transmembrane region" description="Helical" evidence="1">
    <location>
        <begin position="70"/>
        <end position="89"/>
    </location>
</feature>
<protein>
    <recommendedName>
        <fullName evidence="4">Alkaline shock response membrane anchor protein AmaP</fullName>
    </recommendedName>
</protein>
<dbReference type="OrthoDB" id="4335420at2"/>
<name>A0A2P8QF85_9ACTN</name>
<dbReference type="AlphaFoldDB" id="A0A2P8QF85"/>
<dbReference type="EMBL" id="PYBJ01000001">
    <property type="protein sequence ID" value="PSM44923.1"/>
    <property type="molecule type" value="Genomic_DNA"/>
</dbReference>
<keyword evidence="1" id="KW-0472">Membrane</keyword>
<evidence type="ECO:0000313" key="2">
    <source>
        <dbReference type="EMBL" id="PSM44923.1"/>
    </source>
</evidence>
<comment type="caution">
    <text evidence="2">The sequence shown here is derived from an EMBL/GenBank/DDBJ whole genome shotgun (WGS) entry which is preliminary data.</text>
</comment>
<dbReference type="RefSeq" id="WP_107014678.1">
    <property type="nucleotide sequence ID" value="NZ_KZ679038.1"/>
</dbReference>
<keyword evidence="1" id="KW-1133">Transmembrane helix</keyword>
<evidence type="ECO:0008006" key="4">
    <source>
        <dbReference type="Google" id="ProtNLM"/>
    </source>
</evidence>
<keyword evidence="1" id="KW-0812">Transmembrane</keyword>
<accession>A0A2P8QF85</accession>
<gene>
    <name evidence="2" type="ORF">C6Y14_02110</name>
</gene>
<evidence type="ECO:0000313" key="3">
    <source>
        <dbReference type="Proteomes" id="UP000240429"/>
    </source>
</evidence>
<proteinExistence type="predicted"/>